<name>A0ACB8QX63_9AGAM</name>
<comment type="caution">
    <text evidence="1">The sequence shown here is derived from an EMBL/GenBank/DDBJ whole genome shotgun (WGS) entry which is preliminary data.</text>
</comment>
<gene>
    <name evidence="1" type="ORF">K488DRAFT_41817</name>
</gene>
<organism evidence="1 2">
    <name type="scientific">Vararia minispora EC-137</name>
    <dbReference type="NCBI Taxonomy" id="1314806"/>
    <lineage>
        <taxon>Eukaryota</taxon>
        <taxon>Fungi</taxon>
        <taxon>Dikarya</taxon>
        <taxon>Basidiomycota</taxon>
        <taxon>Agaricomycotina</taxon>
        <taxon>Agaricomycetes</taxon>
        <taxon>Russulales</taxon>
        <taxon>Lachnocladiaceae</taxon>
        <taxon>Vararia</taxon>
    </lineage>
</organism>
<dbReference type="EMBL" id="MU273475">
    <property type="protein sequence ID" value="KAI0036120.1"/>
    <property type="molecule type" value="Genomic_DNA"/>
</dbReference>
<sequence>MPEDKPSPSARVPYVFPPPGTNDVADIIRERRGNRPLIDLDGVLLNAEPVAAGWNELGRGLRNSSTIPVDLRELLTLRVAVLNGSAYVWRAHEKLARAAGISTTILLHVRTAPKYAHDGRTDVLDPLFAAALLYADYVNCDVRVPKEVYDRLRALLPDDRQMVEATAVVAGYNFTTRILRPLDAAGMADDEVPMPVDE</sequence>
<protein>
    <submittedName>
        <fullName evidence="1">Carboxymuconolactone decarboxylase</fullName>
    </submittedName>
</protein>
<evidence type="ECO:0000313" key="2">
    <source>
        <dbReference type="Proteomes" id="UP000814128"/>
    </source>
</evidence>
<reference evidence="1" key="2">
    <citation type="journal article" date="2022" name="New Phytol.">
        <title>Evolutionary transition to the ectomycorrhizal habit in the genomes of a hyperdiverse lineage of mushroom-forming fungi.</title>
        <authorList>
            <person name="Looney B."/>
            <person name="Miyauchi S."/>
            <person name="Morin E."/>
            <person name="Drula E."/>
            <person name="Courty P.E."/>
            <person name="Kohler A."/>
            <person name="Kuo A."/>
            <person name="LaButti K."/>
            <person name="Pangilinan J."/>
            <person name="Lipzen A."/>
            <person name="Riley R."/>
            <person name="Andreopoulos W."/>
            <person name="He G."/>
            <person name="Johnson J."/>
            <person name="Nolan M."/>
            <person name="Tritt A."/>
            <person name="Barry K.W."/>
            <person name="Grigoriev I.V."/>
            <person name="Nagy L.G."/>
            <person name="Hibbett D."/>
            <person name="Henrissat B."/>
            <person name="Matheny P.B."/>
            <person name="Labbe J."/>
            <person name="Martin F.M."/>
        </authorList>
    </citation>
    <scope>NUCLEOTIDE SEQUENCE</scope>
    <source>
        <strain evidence="1">EC-137</strain>
    </source>
</reference>
<proteinExistence type="predicted"/>
<reference evidence="1" key="1">
    <citation type="submission" date="2021-02" db="EMBL/GenBank/DDBJ databases">
        <authorList>
            <consortium name="DOE Joint Genome Institute"/>
            <person name="Ahrendt S."/>
            <person name="Looney B.P."/>
            <person name="Miyauchi S."/>
            <person name="Morin E."/>
            <person name="Drula E."/>
            <person name="Courty P.E."/>
            <person name="Chicoki N."/>
            <person name="Fauchery L."/>
            <person name="Kohler A."/>
            <person name="Kuo A."/>
            <person name="Labutti K."/>
            <person name="Pangilinan J."/>
            <person name="Lipzen A."/>
            <person name="Riley R."/>
            <person name="Andreopoulos W."/>
            <person name="He G."/>
            <person name="Johnson J."/>
            <person name="Barry K.W."/>
            <person name="Grigoriev I.V."/>
            <person name="Nagy L."/>
            <person name="Hibbett D."/>
            <person name="Henrissat B."/>
            <person name="Matheny P.B."/>
            <person name="Labbe J."/>
            <person name="Martin F."/>
        </authorList>
    </citation>
    <scope>NUCLEOTIDE SEQUENCE</scope>
    <source>
        <strain evidence="1">EC-137</strain>
    </source>
</reference>
<keyword evidence="2" id="KW-1185">Reference proteome</keyword>
<accession>A0ACB8QX63</accession>
<dbReference type="Proteomes" id="UP000814128">
    <property type="component" value="Unassembled WGS sequence"/>
</dbReference>
<evidence type="ECO:0000313" key="1">
    <source>
        <dbReference type="EMBL" id="KAI0036120.1"/>
    </source>
</evidence>